<dbReference type="HOGENOM" id="CLU_070027_0_1_9"/>
<evidence type="ECO:0008006" key="6">
    <source>
        <dbReference type="Google" id="ProtNLM"/>
    </source>
</evidence>
<evidence type="ECO:0000259" key="3">
    <source>
        <dbReference type="Pfam" id="PF21537"/>
    </source>
</evidence>
<reference evidence="4 5" key="1">
    <citation type="journal article" date="2008" name="Proc. Natl. Acad. Sci. U.S.A.">
        <title>The genome of Clostridium kluyveri, a strict anaerobe with unique metabolic features.</title>
        <authorList>
            <person name="Seedorf H."/>
            <person name="Fricke W.F."/>
            <person name="Veith B."/>
            <person name="Brueggemann H."/>
            <person name="Liesegang H."/>
            <person name="Strittmatter A."/>
            <person name="Miethke M."/>
            <person name="Buckel W."/>
            <person name="Hinderberger J."/>
            <person name="Li F."/>
            <person name="Hagemeier C."/>
            <person name="Thauer R.K."/>
            <person name="Gottschalk G."/>
        </authorList>
    </citation>
    <scope>NUCLEOTIDE SEQUENCE [LARGE SCALE GENOMIC DNA]</scope>
    <source>
        <strain evidence="5">ATCC 8527 / DSM 555 / NCIMB 10680</strain>
    </source>
</reference>
<dbReference type="EMBL" id="CP000673">
    <property type="protein sequence ID" value="EDK34463.1"/>
    <property type="molecule type" value="Genomic_DNA"/>
</dbReference>
<dbReference type="PANTHER" id="PTHR40047:SF1">
    <property type="entry name" value="UPF0703 PROTEIN YCGQ"/>
    <property type="match status" value="1"/>
</dbReference>
<keyword evidence="1" id="KW-1133">Transmembrane helix</keyword>
<keyword evidence="1" id="KW-0472">Membrane</keyword>
<dbReference type="NCBIfam" id="TIGR03943">
    <property type="entry name" value="TIGR03943 family putative permease subunit"/>
    <property type="match status" value="1"/>
</dbReference>
<dbReference type="Proteomes" id="UP000002411">
    <property type="component" value="Chromosome"/>
</dbReference>
<dbReference type="InterPro" id="IPR048493">
    <property type="entry name" value="DUF1980_N"/>
</dbReference>
<feature type="transmembrane region" description="Helical" evidence="1">
    <location>
        <begin position="39"/>
        <end position="58"/>
    </location>
</feature>
<dbReference type="Pfam" id="PF21537">
    <property type="entry name" value="DUF1980_C"/>
    <property type="match status" value="1"/>
</dbReference>
<feature type="transmembrane region" description="Helical" evidence="1">
    <location>
        <begin position="9"/>
        <end position="27"/>
    </location>
</feature>
<proteinExistence type="predicted"/>
<name>A5N017_CLOK5</name>
<organism evidence="4 5">
    <name type="scientific">Clostridium kluyveri (strain ATCC 8527 / DSM 555 / NBRC 12016 / NCIMB 10680 / K1)</name>
    <dbReference type="NCBI Taxonomy" id="431943"/>
    <lineage>
        <taxon>Bacteria</taxon>
        <taxon>Bacillati</taxon>
        <taxon>Bacillota</taxon>
        <taxon>Clostridia</taxon>
        <taxon>Eubacteriales</taxon>
        <taxon>Clostridiaceae</taxon>
        <taxon>Clostridium</taxon>
    </lineage>
</organism>
<dbReference type="InterPro" id="IPR052955">
    <property type="entry name" value="UPF0703_membrane_permease"/>
</dbReference>
<keyword evidence="5" id="KW-1185">Reference proteome</keyword>
<evidence type="ECO:0000313" key="4">
    <source>
        <dbReference type="EMBL" id="EDK34463.1"/>
    </source>
</evidence>
<evidence type="ECO:0000313" key="5">
    <source>
        <dbReference type="Proteomes" id="UP000002411"/>
    </source>
</evidence>
<feature type="transmembrane region" description="Helical" evidence="1">
    <location>
        <begin position="70"/>
        <end position="88"/>
    </location>
</feature>
<dbReference type="InterPro" id="IPR048447">
    <property type="entry name" value="DUF1980_C"/>
</dbReference>
<accession>A5N017</accession>
<keyword evidence="1" id="KW-0812">Transmembrane</keyword>
<feature type="domain" description="DUF1980" evidence="2">
    <location>
        <begin position="10"/>
        <end position="102"/>
    </location>
</feature>
<feature type="domain" description="DUF1980" evidence="3">
    <location>
        <begin position="105"/>
        <end position="247"/>
    </location>
</feature>
<dbReference type="STRING" id="431943.CKL_2451"/>
<dbReference type="PANTHER" id="PTHR40047">
    <property type="entry name" value="UPF0703 PROTEIN YCGQ"/>
    <property type="match status" value="1"/>
</dbReference>
<evidence type="ECO:0000259" key="2">
    <source>
        <dbReference type="Pfam" id="PF09323"/>
    </source>
</evidence>
<dbReference type="RefSeq" id="WP_012102797.1">
    <property type="nucleotide sequence ID" value="NC_009706.1"/>
</dbReference>
<protein>
    <recommendedName>
        <fullName evidence="6">TIGR03943 family protein</fullName>
    </recommendedName>
</protein>
<dbReference type="InterPro" id="IPR015402">
    <property type="entry name" value="DUF1980"/>
</dbReference>
<dbReference type="AlphaFoldDB" id="A5N017"/>
<dbReference type="eggNOG" id="COG3689">
    <property type="taxonomic scope" value="Bacteria"/>
</dbReference>
<sequence length="247" mass="28516">MRKFNTEEFVKFIIFIAFNALLCYLMKTGKINNFINPKMFIYIRITIVAIFILALFQLTKIFTVMTRNKFRVRHLMFFAVILIGFTAVPNSLNAEIADNKGVTITNSNNNSSTNENIKEDITGDIILFDDHNYYENIFKLEGKVQQYIGKKVIIRGFVYKEESFKENEFVVSRMLMSCCAADAQVIGLMCRWDNASQLNKEQWISVEGTLESTKYGSDDKDEGDIMPIIVVQKIENIEAPENPYIYP</sequence>
<dbReference type="KEGG" id="ckl:CKL_2451"/>
<gene>
    <name evidence="4" type="ordered locus">CKL_2451</name>
</gene>
<evidence type="ECO:0000256" key="1">
    <source>
        <dbReference type="SAM" id="Phobius"/>
    </source>
</evidence>
<dbReference type="Pfam" id="PF09323">
    <property type="entry name" value="DUF1980"/>
    <property type="match status" value="1"/>
</dbReference>